<dbReference type="GO" id="GO:0043022">
    <property type="term" value="F:ribosome binding"/>
    <property type="evidence" value="ECO:0007669"/>
    <property type="project" value="InterPro"/>
</dbReference>
<evidence type="ECO:0000313" key="5">
    <source>
        <dbReference type="EMBL" id="KJP89691.1"/>
    </source>
</evidence>
<evidence type="ECO:0000259" key="4">
    <source>
        <dbReference type="PROSITE" id="PS50250"/>
    </source>
</evidence>
<dbReference type="PANTHER" id="PTHR13022">
    <property type="entry name" value="EUKARYOTIC TRANSLATION INITIATION FACTOR 3 SUBUNIT 11"/>
    <property type="match status" value="1"/>
</dbReference>
<dbReference type="GeneID" id="24265965"/>
<dbReference type="SUPFAM" id="SSF48371">
    <property type="entry name" value="ARM repeat"/>
    <property type="match status" value="1"/>
</dbReference>
<dbReference type="EMBL" id="KQ001649">
    <property type="protein sequence ID" value="KJP89691.1"/>
    <property type="molecule type" value="Genomic_DNA"/>
</dbReference>
<dbReference type="InterPro" id="IPR033464">
    <property type="entry name" value="CSN8_PSD8_EIF3K"/>
</dbReference>
<evidence type="ECO:0000256" key="1">
    <source>
        <dbReference type="ARBA" id="ARBA00022490"/>
    </source>
</evidence>
<dbReference type="InterPro" id="IPR009374">
    <property type="entry name" value="eIF3k"/>
</dbReference>
<evidence type="ECO:0000256" key="2">
    <source>
        <dbReference type="ARBA" id="ARBA00022540"/>
    </source>
</evidence>
<keyword evidence="2" id="KW-0396">Initiation factor</keyword>
<protein>
    <recommendedName>
        <fullName evidence="4">PCI domain-containing protein</fullName>
    </recommendedName>
</protein>
<dbReference type="PANTHER" id="PTHR13022:SF0">
    <property type="entry name" value="EUKARYOTIC TRANSLATION INITIATION FACTOR 3 SUBUNIT K"/>
    <property type="match status" value="1"/>
</dbReference>
<dbReference type="InterPro" id="IPR036388">
    <property type="entry name" value="WH-like_DNA-bd_sf"/>
</dbReference>
<name>A0A0D9QU30_PLAFR</name>
<dbReference type="Proteomes" id="UP000054561">
    <property type="component" value="Unassembled WGS sequence"/>
</dbReference>
<keyword evidence="6" id="KW-1185">Reference proteome</keyword>
<sequence>MDVKNIMEEVQAIKVYPHMMFNASKLSKFIKDVQIGTCFYALFFNAEILSDYVDVAFGNNEHFDNEVMLTLLRLFCLYPHCFDKTVIKKILVCVLYNINEIDMNIYLSLINPNLYDDQIKSIVYLYDLIKECHFIKMWNCIKNNQWMDNRTCDYSFLATHEIFIINIRKYIINCITLSFENISLENMAAYLNFQDMNELENFLMENKWTVKKAVHKDEEVKVCSNGNIETMQQTKKSINTYFNEDNISSYINKLNN</sequence>
<dbReference type="Gene3D" id="1.25.40.250">
    <property type="entry name" value="ARM repeat, domain 1"/>
    <property type="match status" value="1"/>
</dbReference>
<dbReference type="VEuPathDB" id="PlasmoDB:AK88_00651"/>
<organism evidence="5 6">
    <name type="scientific">Plasmodium fragile</name>
    <dbReference type="NCBI Taxonomy" id="5857"/>
    <lineage>
        <taxon>Eukaryota</taxon>
        <taxon>Sar</taxon>
        <taxon>Alveolata</taxon>
        <taxon>Apicomplexa</taxon>
        <taxon>Aconoidasida</taxon>
        <taxon>Haemosporida</taxon>
        <taxon>Plasmodiidae</taxon>
        <taxon>Plasmodium</taxon>
        <taxon>Plasmodium (Plasmodium)</taxon>
    </lineage>
</organism>
<dbReference type="InterPro" id="IPR016020">
    <property type="entry name" value="Transl_init_fac_sub12_N_euk"/>
</dbReference>
<accession>A0A0D9QU30</accession>
<dbReference type="InterPro" id="IPR036390">
    <property type="entry name" value="WH_DNA-bd_sf"/>
</dbReference>
<gene>
    <name evidence="5" type="ORF">AK88_00651</name>
</gene>
<keyword evidence="1" id="KW-0963">Cytoplasm</keyword>
<evidence type="ECO:0000313" key="6">
    <source>
        <dbReference type="Proteomes" id="UP000054561"/>
    </source>
</evidence>
<dbReference type="Gene3D" id="1.10.10.10">
    <property type="entry name" value="Winged helix-like DNA-binding domain superfamily/Winged helix DNA-binding domain"/>
    <property type="match status" value="1"/>
</dbReference>
<dbReference type="InterPro" id="IPR000717">
    <property type="entry name" value="PCI_dom"/>
</dbReference>
<keyword evidence="3" id="KW-0648">Protein biosynthesis</keyword>
<dbReference type="PROSITE" id="PS50250">
    <property type="entry name" value="PCI"/>
    <property type="match status" value="1"/>
</dbReference>
<dbReference type="GO" id="GO:0005852">
    <property type="term" value="C:eukaryotic translation initiation factor 3 complex"/>
    <property type="evidence" value="ECO:0007669"/>
    <property type="project" value="InterPro"/>
</dbReference>
<dbReference type="RefSeq" id="XP_012333720.1">
    <property type="nucleotide sequence ID" value="XM_012478297.1"/>
</dbReference>
<feature type="domain" description="PCI" evidence="4">
    <location>
        <begin position="63"/>
        <end position="236"/>
    </location>
</feature>
<dbReference type="AlphaFoldDB" id="A0A0D9QU30"/>
<dbReference type="GO" id="GO:0006446">
    <property type="term" value="P:regulation of translational initiation"/>
    <property type="evidence" value="ECO:0007669"/>
    <property type="project" value="InterPro"/>
</dbReference>
<dbReference type="OrthoDB" id="337745at2759"/>
<evidence type="ECO:0000256" key="3">
    <source>
        <dbReference type="ARBA" id="ARBA00022917"/>
    </source>
</evidence>
<dbReference type="OMA" id="YPHMMFN"/>
<dbReference type="Pfam" id="PF10075">
    <property type="entry name" value="CSN8_PSD8_EIF3K"/>
    <property type="match status" value="1"/>
</dbReference>
<dbReference type="SUPFAM" id="SSF46785">
    <property type="entry name" value="Winged helix' DNA-binding domain"/>
    <property type="match status" value="1"/>
</dbReference>
<dbReference type="InterPro" id="IPR016024">
    <property type="entry name" value="ARM-type_fold"/>
</dbReference>
<proteinExistence type="predicted"/>
<reference evidence="5 6" key="1">
    <citation type="submission" date="2014-03" db="EMBL/GenBank/DDBJ databases">
        <title>The Genome Sequence of Plasmodium fragile nilgiri.</title>
        <authorList>
            <consortium name="The Broad Institute Genomics Platform"/>
            <consortium name="The Broad Institute Genome Sequencing Center for Infectious Disease"/>
            <person name="Neafsey D."/>
            <person name="Duraisingh M."/>
            <person name="Young S.K."/>
            <person name="Zeng Q."/>
            <person name="Gargeya S."/>
            <person name="Abouelleil A."/>
            <person name="Alvarado L."/>
            <person name="Chapman S.B."/>
            <person name="Gainer-Dewar J."/>
            <person name="Goldberg J."/>
            <person name="Griggs A."/>
            <person name="Gujja S."/>
            <person name="Hansen M."/>
            <person name="Howarth C."/>
            <person name="Imamovic A."/>
            <person name="Larimer J."/>
            <person name="Pearson M."/>
            <person name="Poon T.W."/>
            <person name="Priest M."/>
            <person name="Roberts A."/>
            <person name="Saif S."/>
            <person name="Shea T."/>
            <person name="Sykes S."/>
            <person name="Wortman J."/>
            <person name="Nusbaum C."/>
            <person name="Birren B."/>
        </authorList>
    </citation>
    <scope>NUCLEOTIDE SEQUENCE [LARGE SCALE GENOMIC DNA]</scope>
    <source>
        <strain evidence="6">nilgiri</strain>
    </source>
</reference>
<dbReference type="GO" id="GO:0003743">
    <property type="term" value="F:translation initiation factor activity"/>
    <property type="evidence" value="ECO:0007669"/>
    <property type="project" value="UniProtKB-KW"/>
</dbReference>